<evidence type="ECO:0000313" key="4">
    <source>
        <dbReference type="Proteomes" id="UP000186917"/>
    </source>
</evidence>
<dbReference type="InterPro" id="IPR012373">
    <property type="entry name" value="Ferrdict_sens_TM"/>
</dbReference>
<sequence length="345" mass="38815">MDENLQKYSQYRVADFLGDDAFIRWAQYPNEWNGQEWAAVLAAFPEKQADIQRARELAIALGAQETAPALADRKEWLWQQITANSIDKKHRVPVLLLRRWKPLLAAAAVLLVLCYAGYEAFLHTTREVKTGFGSQAMVNMPDESEIMLNRHSSIAYSRLWNAARSREVELTGEADFKVKHVAVPGKTTMADSFRVHVNKLTITVLGTEFNVRSRRGQTAVTLRQGRLRIDFANATQAPVYLLPGEQYVYNEAAPAQAVKQAASVNKASAWKQQTLILEGTGVKDIVEMLEDEYGYKVVVKNPAILTRKIRGSVPVKDISNLFFVLQNILDVNIEQQGNTLLITDK</sequence>
<name>A0A173MCZ6_9BACT</name>
<dbReference type="AlphaFoldDB" id="A0A173MCZ6"/>
<evidence type="ECO:0000259" key="2">
    <source>
        <dbReference type="Pfam" id="PF16344"/>
    </source>
</evidence>
<keyword evidence="4" id="KW-1185">Reference proteome</keyword>
<organism evidence="3 4">
    <name type="scientific">Filimonas lacunae</name>
    <dbReference type="NCBI Taxonomy" id="477680"/>
    <lineage>
        <taxon>Bacteria</taxon>
        <taxon>Pseudomonadati</taxon>
        <taxon>Bacteroidota</taxon>
        <taxon>Chitinophagia</taxon>
        <taxon>Chitinophagales</taxon>
        <taxon>Chitinophagaceae</taxon>
        <taxon>Filimonas</taxon>
    </lineage>
</organism>
<evidence type="ECO:0000259" key="1">
    <source>
        <dbReference type="Pfam" id="PF04773"/>
    </source>
</evidence>
<dbReference type="InterPro" id="IPR032508">
    <property type="entry name" value="FecR_C"/>
</dbReference>
<accession>A0A173MCZ6</accession>
<dbReference type="Proteomes" id="UP000186917">
    <property type="component" value="Unassembled WGS sequence"/>
</dbReference>
<evidence type="ECO:0000313" key="3">
    <source>
        <dbReference type="EMBL" id="SIT21555.1"/>
    </source>
</evidence>
<dbReference type="Gene3D" id="3.55.50.30">
    <property type="match status" value="1"/>
</dbReference>
<dbReference type="EMBL" id="FTOR01000005">
    <property type="protein sequence ID" value="SIT21555.1"/>
    <property type="molecule type" value="Genomic_DNA"/>
</dbReference>
<dbReference type="InterPro" id="IPR006860">
    <property type="entry name" value="FecR"/>
</dbReference>
<dbReference type="STRING" id="477680.SAMN05421788_105160"/>
<dbReference type="RefSeq" id="WP_076380002.1">
    <property type="nucleotide sequence ID" value="NZ_AP017422.1"/>
</dbReference>
<dbReference type="KEGG" id="fln:FLA_1393"/>
<dbReference type="Pfam" id="PF16344">
    <property type="entry name" value="FecR_C"/>
    <property type="match status" value="1"/>
</dbReference>
<gene>
    <name evidence="3" type="ORF">SAMN05421788_105160</name>
</gene>
<feature type="domain" description="Protein FecR C-terminal" evidence="2">
    <location>
        <begin position="275"/>
        <end position="342"/>
    </location>
</feature>
<dbReference type="PANTHER" id="PTHR30273:SF2">
    <property type="entry name" value="PROTEIN FECR"/>
    <property type="match status" value="1"/>
</dbReference>
<dbReference type="Gene3D" id="2.60.120.1440">
    <property type="match status" value="1"/>
</dbReference>
<dbReference type="PIRSF" id="PIRSF018266">
    <property type="entry name" value="FecR"/>
    <property type="match status" value="1"/>
</dbReference>
<proteinExistence type="predicted"/>
<dbReference type="PANTHER" id="PTHR30273">
    <property type="entry name" value="PERIPLASMIC SIGNAL SENSOR AND SIGMA FACTOR ACTIVATOR FECR-RELATED"/>
    <property type="match status" value="1"/>
</dbReference>
<reference evidence="4" key="1">
    <citation type="submission" date="2017-01" db="EMBL/GenBank/DDBJ databases">
        <authorList>
            <person name="Varghese N."/>
            <person name="Submissions S."/>
        </authorList>
    </citation>
    <scope>NUCLEOTIDE SEQUENCE [LARGE SCALE GENOMIC DNA]</scope>
    <source>
        <strain evidence="4">DSM 21054</strain>
    </source>
</reference>
<protein>
    <submittedName>
        <fullName evidence="3">FecR family protein</fullName>
    </submittedName>
</protein>
<feature type="domain" description="FecR protein" evidence="1">
    <location>
        <begin position="127"/>
        <end position="227"/>
    </location>
</feature>
<dbReference type="Pfam" id="PF04773">
    <property type="entry name" value="FecR"/>
    <property type="match status" value="1"/>
</dbReference>
<dbReference type="OrthoDB" id="923517at2"/>
<dbReference type="GO" id="GO:0016989">
    <property type="term" value="F:sigma factor antagonist activity"/>
    <property type="evidence" value="ECO:0007669"/>
    <property type="project" value="TreeGrafter"/>
</dbReference>